<dbReference type="RefSeq" id="WP_327430890.1">
    <property type="nucleotide sequence ID" value="NZ_CP163440.1"/>
</dbReference>
<gene>
    <name evidence="2" type="ORF">AB5J50_29730</name>
</gene>
<accession>A0AB39SH57</accession>
<keyword evidence="1" id="KW-0812">Transmembrane</keyword>
<name>A0AB39SH57_9ACTN</name>
<evidence type="ECO:0000313" key="2">
    <source>
        <dbReference type="EMBL" id="XDQ64669.1"/>
    </source>
</evidence>
<keyword evidence="1" id="KW-0472">Membrane</keyword>
<evidence type="ECO:0000256" key="1">
    <source>
        <dbReference type="SAM" id="Phobius"/>
    </source>
</evidence>
<reference evidence="2" key="1">
    <citation type="submission" date="2024-07" db="EMBL/GenBank/DDBJ databases">
        <authorList>
            <person name="Yu S.T."/>
        </authorList>
    </citation>
    <scope>NUCLEOTIDE SEQUENCE</scope>
    <source>
        <strain evidence="2">R35</strain>
    </source>
</reference>
<dbReference type="AlphaFoldDB" id="A0AB39SH57"/>
<feature type="transmembrane region" description="Helical" evidence="1">
    <location>
        <begin position="68"/>
        <end position="89"/>
    </location>
</feature>
<organism evidence="2">
    <name type="scientific">Streptomyces sp. R35</name>
    <dbReference type="NCBI Taxonomy" id="3238630"/>
    <lineage>
        <taxon>Bacteria</taxon>
        <taxon>Bacillati</taxon>
        <taxon>Actinomycetota</taxon>
        <taxon>Actinomycetes</taxon>
        <taxon>Kitasatosporales</taxon>
        <taxon>Streptomycetaceae</taxon>
        <taxon>Streptomyces</taxon>
    </lineage>
</organism>
<dbReference type="EMBL" id="CP163440">
    <property type="protein sequence ID" value="XDQ64669.1"/>
    <property type="molecule type" value="Genomic_DNA"/>
</dbReference>
<protein>
    <submittedName>
        <fullName evidence="2">Uncharacterized protein</fullName>
    </submittedName>
</protein>
<proteinExistence type="predicted"/>
<feature type="transmembrane region" description="Helical" evidence="1">
    <location>
        <begin position="29"/>
        <end position="48"/>
    </location>
</feature>
<keyword evidence="1" id="KW-1133">Transmembrane helix</keyword>
<sequence length="90" mass="9094">MNAVHTVSGALLADAYVPGGAVTGPLNEVLGYMAWFVTVAAVAGLLIIGTRMAISLRSGEGQEHLTQFAVVMGACVIGATAGPIVSFVYA</sequence>